<proteinExistence type="inferred from homology"/>
<comment type="subcellular location">
    <subcellularLocation>
        <location evidence="1">Membrane</location>
        <topology evidence="1">Multi-pass membrane protein</topology>
    </subcellularLocation>
</comment>
<feature type="transmembrane region" description="Helical" evidence="6">
    <location>
        <begin position="51"/>
        <end position="72"/>
    </location>
</feature>
<dbReference type="EMBL" id="QGML01000158">
    <property type="protein sequence ID" value="TVY93275.1"/>
    <property type="molecule type" value="Genomic_DNA"/>
</dbReference>
<keyword evidence="4 6" id="KW-0472">Membrane</keyword>
<evidence type="ECO:0000256" key="4">
    <source>
        <dbReference type="ARBA" id="ARBA00023136"/>
    </source>
</evidence>
<dbReference type="Proteomes" id="UP000315522">
    <property type="component" value="Unassembled WGS sequence"/>
</dbReference>
<evidence type="ECO:0000256" key="2">
    <source>
        <dbReference type="ARBA" id="ARBA00022692"/>
    </source>
</evidence>
<keyword evidence="2 6" id="KW-0812">Transmembrane</keyword>
<dbReference type="GO" id="GO:0016020">
    <property type="term" value="C:membrane"/>
    <property type="evidence" value="ECO:0007669"/>
    <property type="project" value="UniProtKB-SubCell"/>
</dbReference>
<sequence>MPTATPLAPDATNHGYILQNVAIAFIVLDVAFVGLRIYTRLFKGMRVQLNDYLVLLGLLFNIGLAIEAILLYRMANIGHHLAWVKQHEPLSLITYAKIQVSFEFTYVLGFTFPKLAILCLYLNIFVERSHRRTCFVFIGLVCAIGISIIIACAVQCIPLAYLWDKKGHPGGHCIAANSLWQWSTLPNIIVDVGMFVLPFPCLSKLHLPTKDKIGLGVTFATGSIGIFSCIARMIVLFRTNRTDSTWNAVSFGCLTMLEASTYLMAACFPLYRPLFQAARKRIGQTIGSSRTGGSRGTTKGVDSELQSIRKTGFSDSGFKRLEDGSQKTVVSSRTHEVDHNSIFDEVSSIDSGYDRSSRSGIRVKKEFLVASVEDRR</sequence>
<protein>
    <recommendedName>
        <fullName evidence="7">Rhodopsin domain-containing protein</fullName>
    </recommendedName>
</protein>
<dbReference type="InterPro" id="IPR052337">
    <property type="entry name" value="SAT4-like"/>
</dbReference>
<feature type="transmembrane region" description="Helical" evidence="6">
    <location>
        <begin position="16"/>
        <end position="39"/>
    </location>
</feature>
<evidence type="ECO:0000256" key="1">
    <source>
        <dbReference type="ARBA" id="ARBA00004141"/>
    </source>
</evidence>
<feature type="transmembrane region" description="Helical" evidence="6">
    <location>
        <begin position="249"/>
        <end position="271"/>
    </location>
</feature>
<dbReference type="PANTHER" id="PTHR33048">
    <property type="entry name" value="PTH11-LIKE INTEGRAL MEMBRANE PROTEIN (AFU_ORTHOLOGUE AFUA_5G11245)"/>
    <property type="match status" value="1"/>
</dbReference>
<feature type="transmembrane region" description="Helical" evidence="6">
    <location>
        <begin position="104"/>
        <end position="122"/>
    </location>
</feature>
<keyword evidence="9" id="KW-1185">Reference proteome</keyword>
<evidence type="ECO:0000313" key="9">
    <source>
        <dbReference type="Proteomes" id="UP000315522"/>
    </source>
</evidence>
<evidence type="ECO:0000313" key="8">
    <source>
        <dbReference type="EMBL" id="TVY93275.1"/>
    </source>
</evidence>
<evidence type="ECO:0000256" key="6">
    <source>
        <dbReference type="SAM" id="Phobius"/>
    </source>
</evidence>
<feature type="transmembrane region" description="Helical" evidence="6">
    <location>
        <begin position="134"/>
        <end position="163"/>
    </location>
</feature>
<name>A0A559MJZ1_9HELO</name>
<gene>
    <name evidence="8" type="ORF">LAWI1_G001897</name>
</gene>
<keyword evidence="3 6" id="KW-1133">Transmembrane helix</keyword>
<organism evidence="8 9">
    <name type="scientific">Lachnellula willkommii</name>
    <dbReference type="NCBI Taxonomy" id="215461"/>
    <lineage>
        <taxon>Eukaryota</taxon>
        <taxon>Fungi</taxon>
        <taxon>Dikarya</taxon>
        <taxon>Ascomycota</taxon>
        <taxon>Pezizomycotina</taxon>
        <taxon>Leotiomycetes</taxon>
        <taxon>Helotiales</taxon>
        <taxon>Lachnaceae</taxon>
        <taxon>Lachnellula</taxon>
    </lineage>
</organism>
<dbReference type="AlphaFoldDB" id="A0A559MJZ1"/>
<evidence type="ECO:0000259" key="7">
    <source>
        <dbReference type="Pfam" id="PF20684"/>
    </source>
</evidence>
<feature type="domain" description="Rhodopsin" evidence="7">
    <location>
        <begin position="35"/>
        <end position="276"/>
    </location>
</feature>
<accession>A0A559MJZ1</accession>
<comment type="similarity">
    <text evidence="5">Belongs to the SAT4 family.</text>
</comment>
<dbReference type="Pfam" id="PF20684">
    <property type="entry name" value="Fung_rhodopsin"/>
    <property type="match status" value="1"/>
</dbReference>
<evidence type="ECO:0000256" key="5">
    <source>
        <dbReference type="ARBA" id="ARBA00038359"/>
    </source>
</evidence>
<reference evidence="8 9" key="1">
    <citation type="submission" date="2018-05" db="EMBL/GenBank/DDBJ databases">
        <title>Genome sequencing and assembly of the regulated plant pathogen Lachnellula willkommii and related sister species for the development of diagnostic species identification markers.</title>
        <authorList>
            <person name="Giroux E."/>
            <person name="Bilodeau G."/>
        </authorList>
    </citation>
    <scope>NUCLEOTIDE SEQUENCE [LARGE SCALE GENOMIC DNA]</scope>
    <source>
        <strain evidence="8 9">CBS 172.35</strain>
    </source>
</reference>
<evidence type="ECO:0000256" key="3">
    <source>
        <dbReference type="ARBA" id="ARBA00022989"/>
    </source>
</evidence>
<dbReference type="PANTHER" id="PTHR33048:SF47">
    <property type="entry name" value="INTEGRAL MEMBRANE PROTEIN-RELATED"/>
    <property type="match status" value="1"/>
</dbReference>
<feature type="transmembrane region" description="Helical" evidence="6">
    <location>
        <begin position="214"/>
        <end position="237"/>
    </location>
</feature>
<comment type="caution">
    <text evidence="8">The sequence shown here is derived from an EMBL/GenBank/DDBJ whole genome shotgun (WGS) entry which is preliminary data.</text>
</comment>
<dbReference type="InterPro" id="IPR049326">
    <property type="entry name" value="Rhodopsin_dom_fungi"/>
</dbReference>